<keyword evidence="1 2" id="KW-0833">Ubl conjugation pathway</keyword>
<dbReference type="SUPFAM" id="SSF56204">
    <property type="entry name" value="Hect, E3 ligase catalytic domain"/>
    <property type="match status" value="1"/>
</dbReference>
<evidence type="ECO:0000256" key="2">
    <source>
        <dbReference type="PROSITE-ProRule" id="PRU00104"/>
    </source>
</evidence>
<comment type="caution">
    <text evidence="2">Lacks conserved residue(s) required for the propagation of feature annotation.</text>
</comment>
<proteinExistence type="predicted"/>
<dbReference type="OrthoDB" id="5961134at2759"/>
<dbReference type="InterPro" id="IPR035983">
    <property type="entry name" value="Hect_E3_ubiquitin_ligase"/>
</dbReference>
<gene>
    <name evidence="3" type="ORF">PACLA_8A012441</name>
</gene>
<evidence type="ECO:0000313" key="4">
    <source>
        <dbReference type="Proteomes" id="UP001152795"/>
    </source>
</evidence>
<dbReference type="InterPro" id="IPR000569">
    <property type="entry name" value="HECT_dom"/>
</dbReference>
<evidence type="ECO:0000313" key="3">
    <source>
        <dbReference type="EMBL" id="CAB4013317.1"/>
    </source>
</evidence>
<dbReference type="Gene3D" id="3.90.1750.10">
    <property type="entry name" value="Hect, E3 ligase catalytic domains"/>
    <property type="match status" value="1"/>
</dbReference>
<reference evidence="3" key="1">
    <citation type="submission" date="2020-04" db="EMBL/GenBank/DDBJ databases">
        <authorList>
            <person name="Alioto T."/>
            <person name="Alioto T."/>
            <person name="Gomez Garrido J."/>
        </authorList>
    </citation>
    <scope>NUCLEOTIDE SEQUENCE</scope>
    <source>
        <strain evidence="3">A484AB</strain>
    </source>
</reference>
<dbReference type="PROSITE" id="PS50237">
    <property type="entry name" value="HECT"/>
    <property type="match status" value="1"/>
</dbReference>
<protein>
    <submittedName>
        <fullName evidence="3">HEG-like 1</fullName>
    </submittedName>
</protein>
<name>A0A6S7I838_PARCT</name>
<keyword evidence="4" id="KW-1185">Reference proteome</keyword>
<dbReference type="GO" id="GO:0004842">
    <property type="term" value="F:ubiquitin-protein transferase activity"/>
    <property type="evidence" value="ECO:0007669"/>
    <property type="project" value="InterPro"/>
</dbReference>
<dbReference type="AlphaFoldDB" id="A0A6S7I838"/>
<organism evidence="3 4">
    <name type="scientific">Paramuricea clavata</name>
    <name type="common">Red gorgonian</name>
    <name type="synonym">Violescent sea-whip</name>
    <dbReference type="NCBI Taxonomy" id="317549"/>
    <lineage>
        <taxon>Eukaryota</taxon>
        <taxon>Metazoa</taxon>
        <taxon>Cnidaria</taxon>
        <taxon>Anthozoa</taxon>
        <taxon>Octocorallia</taxon>
        <taxon>Malacalcyonacea</taxon>
        <taxon>Plexauridae</taxon>
        <taxon>Paramuricea</taxon>
    </lineage>
</organism>
<dbReference type="EMBL" id="CACRXK020007837">
    <property type="protein sequence ID" value="CAB4013317.1"/>
    <property type="molecule type" value="Genomic_DNA"/>
</dbReference>
<feature type="non-terminal residue" evidence="3">
    <location>
        <position position="175"/>
    </location>
</feature>
<accession>A0A6S7I838</accession>
<comment type="caution">
    <text evidence="3">The sequence shown here is derived from an EMBL/GenBank/DDBJ whole genome shotgun (WGS) entry which is preliminary data.</text>
</comment>
<dbReference type="Proteomes" id="UP001152795">
    <property type="component" value="Unassembled WGS sequence"/>
</dbReference>
<sequence length="175" mass="19061">MVHFAGENGIDNGAIAKEFFTSVVSEIGKNIFPNGSPTKSLLYVHNGTFHACGQIVATSIAQGGPPPCFLEDSVYDMLVGSNVNMNALIPEKHLTCHEQALLEGIKNDPTSLQDVILEHEYAGNIDKDHVDDIIGTVMISPVSKRLIYLNEFRRGLDLYGLPALIQANSDLCKHL</sequence>
<evidence type="ECO:0000256" key="1">
    <source>
        <dbReference type="ARBA" id="ARBA00022786"/>
    </source>
</evidence>